<evidence type="ECO:0000313" key="7">
    <source>
        <dbReference type="EMBL" id="KAG2181601.1"/>
    </source>
</evidence>
<evidence type="ECO:0000313" key="8">
    <source>
        <dbReference type="Proteomes" id="UP000612746"/>
    </source>
</evidence>
<keyword evidence="8" id="KW-1185">Reference proteome</keyword>
<dbReference type="EMBL" id="JAEPRA010000008">
    <property type="protein sequence ID" value="KAG2181601.1"/>
    <property type="molecule type" value="Genomic_DNA"/>
</dbReference>
<reference evidence="7" key="1">
    <citation type="submission" date="2020-12" db="EMBL/GenBank/DDBJ databases">
        <title>Metabolic potential, ecology and presence of endohyphal bacteria is reflected in genomic diversity of Mucoromycotina.</title>
        <authorList>
            <person name="Muszewska A."/>
            <person name="Okrasinska A."/>
            <person name="Steczkiewicz K."/>
            <person name="Drgas O."/>
            <person name="Orlowska M."/>
            <person name="Perlinska-Lenart U."/>
            <person name="Aleksandrzak-Piekarczyk T."/>
            <person name="Szatraj K."/>
            <person name="Zielenkiewicz U."/>
            <person name="Pilsyk S."/>
            <person name="Malc E."/>
            <person name="Mieczkowski P."/>
            <person name="Kruszewska J.S."/>
            <person name="Biernat P."/>
            <person name="Pawlowska J."/>
        </authorList>
    </citation>
    <scope>NUCLEOTIDE SEQUENCE</scope>
    <source>
        <strain evidence="7">WA0000051536</strain>
    </source>
</reference>
<comment type="function">
    <text evidence="1">Catalyzes the last step of tRNA splicing, the transfer of the splice junction 2'-phosphate from ligated tRNA to NAD to produce ADP-ribose 1''-2'' cyclic phosphate.</text>
</comment>
<dbReference type="InterPro" id="IPR042080">
    <property type="entry name" value="RNA_2'-PTrans_N"/>
</dbReference>
<evidence type="ECO:0000256" key="3">
    <source>
        <dbReference type="ARBA" id="ARBA00012007"/>
    </source>
</evidence>
<organism evidence="7 8">
    <name type="scientific">Umbelopsis vinacea</name>
    <dbReference type="NCBI Taxonomy" id="44442"/>
    <lineage>
        <taxon>Eukaryota</taxon>
        <taxon>Fungi</taxon>
        <taxon>Fungi incertae sedis</taxon>
        <taxon>Mucoromycota</taxon>
        <taxon>Mucoromycotina</taxon>
        <taxon>Umbelopsidomycetes</taxon>
        <taxon>Umbelopsidales</taxon>
        <taxon>Umbelopsidaceae</taxon>
        <taxon>Umbelopsis</taxon>
    </lineage>
</organism>
<dbReference type="AlphaFoldDB" id="A0A8H7PWW8"/>
<protein>
    <recommendedName>
        <fullName evidence="3">2'-phosphotransferase</fullName>
        <ecNumber evidence="3">2.7.1.160</ecNumber>
    </recommendedName>
</protein>
<dbReference type="OrthoDB" id="419694at2759"/>
<dbReference type="Pfam" id="PF01885">
    <property type="entry name" value="PTS_2-RNA"/>
    <property type="match status" value="1"/>
</dbReference>
<sequence length="248" mass="28078">MSEDVVIPRLDDRQKIQLSKALSYILRHGANKEKLDMTDDGFIKVQEILNRPKLKTYTFEDIKYVVDTNDKQRFNLKQDEDGCWWIRANQGHSLKTVKVELDLIKEPLPICVHGTYTTNWNSIATQGLKRMSRNHIHFAAGMPGENGVISGQWHFVFVRMRKSCDVFIYVDMARAMEGKSLIELINGFATIRSLTAALSPSQDGIVFQLSANQVILSEGINGVLDPAYFSKVVDREGKPLLTHPSIVT</sequence>
<dbReference type="SUPFAM" id="SSF56399">
    <property type="entry name" value="ADP-ribosylation"/>
    <property type="match status" value="1"/>
</dbReference>
<proteinExistence type="inferred from homology"/>
<comment type="similarity">
    <text evidence="2">Belongs to the KptA/TPT1 family.</text>
</comment>
<evidence type="ECO:0000256" key="5">
    <source>
        <dbReference type="ARBA" id="ARBA00023027"/>
    </source>
</evidence>
<dbReference type="PANTHER" id="PTHR12684">
    <property type="entry name" value="PUTATIVE PHOSPHOTRANSFERASE"/>
    <property type="match status" value="1"/>
</dbReference>
<keyword evidence="4" id="KW-0808">Transferase</keyword>
<evidence type="ECO:0000256" key="4">
    <source>
        <dbReference type="ARBA" id="ARBA00022679"/>
    </source>
</evidence>
<gene>
    <name evidence="7" type="ORF">INT44_008416</name>
</gene>
<comment type="caution">
    <text evidence="7">The sequence shown here is derived from an EMBL/GenBank/DDBJ whole genome shotgun (WGS) entry which is preliminary data.</text>
</comment>
<dbReference type="EC" id="2.7.1.160" evidence="3"/>
<evidence type="ECO:0000256" key="6">
    <source>
        <dbReference type="ARBA" id="ARBA00047949"/>
    </source>
</evidence>
<dbReference type="InterPro" id="IPR042081">
    <property type="entry name" value="RNA_2'-PTrans_C"/>
</dbReference>
<keyword evidence="5" id="KW-0520">NAD</keyword>
<name>A0A8H7PWW8_9FUNG</name>
<dbReference type="Proteomes" id="UP000612746">
    <property type="component" value="Unassembled WGS sequence"/>
</dbReference>
<dbReference type="PANTHER" id="PTHR12684:SF2">
    <property type="entry name" value="TRNA 2'-PHOSPHOTRANSFERASE 1"/>
    <property type="match status" value="1"/>
</dbReference>
<comment type="catalytic activity">
    <reaction evidence="6">
        <text>2'-phospho-[ligated tRNA] + NAD(+) = mature tRNA + ADP-alpha-D-ribose 1'',2''-cyclic phosphate + nicotinamide</text>
        <dbReference type="Rhea" id="RHEA:23324"/>
        <dbReference type="Rhea" id="RHEA-COMP:11106"/>
        <dbReference type="Rhea" id="RHEA-COMP:11107"/>
        <dbReference type="ChEBI" id="CHEBI:17154"/>
        <dbReference type="ChEBI" id="CHEBI:57540"/>
        <dbReference type="ChEBI" id="CHEBI:76596"/>
        <dbReference type="ChEBI" id="CHEBI:82883"/>
        <dbReference type="ChEBI" id="CHEBI:85027"/>
        <dbReference type="EC" id="2.7.1.160"/>
    </reaction>
</comment>
<dbReference type="Gene3D" id="3.20.170.30">
    <property type="match status" value="1"/>
</dbReference>
<dbReference type="InterPro" id="IPR002745">
    <property type="entry name" value="Ptrans_KptA/Tpt1"/>
</dbReference>
<dbReference type="Gene3D" id="1.10.10.970">
    <property type="entry name" value="RNA 2'-phosphotransferase, Tpt1/KptA family, N-terminal domain"/>
    <property type="match status" value="1"/>
</dbReference>
<evidence type="ECO:0000256" key="1">
    <source>
        <dbReference type="ARBA" id="ARBA00003343"/>
    </source>
</evidence>
<dbReference type="GO" id="GO:0006388">
    <property type="term" value="P:tRNA splicing, via endonucleolytic cleavage and ligation"/>
    <property type="evidence" value="ECO:0007669"/>
    <property type="project" value="TreeGrafter"/>
</dbReference>
<evidence type="ECO:0000256" key="2">
    <source>
        <dbReference type="ARBA" id="ARBA00009836"/>
    </source>
</evidence>
<accession>A0A8H7PWW8</accession>
<dbReference type="GO" id="GO:0000215">
    <property type="term" value="F:tRNA 2'-phosphotransferase activity"/>
    <property type="evidence" value="ECO:0007669"/>
    <property type="project" value="UniProtKB-EC"/>
</dbReference>